<name>A0A1L6MZ78_9BACT</name>
<dbReference type="Gene3D" id="3.40.930.10">
    <property type="entry name" value="Mannitol-specific EII, Chain A"/>
    <property type="match status" value="1"/>
</dbReference>
<dbReference type="KEGG" id="pabo:BCY86_05080"/>
<keyword evidence="3" id="KW-1185">Reference proteome</keyword>
<dbReference type="GO" id="GO:0030295">
    <property type="term" value="F:protein kinase activator activity"/>
    <property type="evidence" value="ECO:0007669"/>
    <property type="project" value="TreeGrafter"/>
</dbReference>
<evidence type="ECO:0000313" key="3">
    <source>
        <dbReference type="Proteomes" id="UP000185544"/>
    </source>
</evidence>
<dbReference type="Proteomes" id="UP000185544">
    <property type="component" value="Chromosome"/>
</dbReference>
<evidence type="ECO:0000259" key="1">
    <source>
        <dbReference type="PROSITE" id="PS51094"/>
    </source>
</evidence>
<dbReference type="PROSITE" id="PS51094">
    <property type="entry name" value="PTS_EIIA_TYPE_2"/>
    <property type="match status" value="1"/>
</dbReference>
<dbReference type="SUPFAM" id="SSF55804">
    <property type="entry name" value="Phoshotransferase/anion transport protein"/>
    <property type="match status" value="1"/>
</dbReference>
<proteinExistence type="predicted"/>
<dbReference type="PANTHER" id="PTHR47738">
    <property type="entry name" value="PTS SYSTEM FRUCTOSE-LIKE EIIA COMPONENT-RELATED"/>
    <property type="match status" value="1"/>
</dbReference>
<dbReference type="InterPro" id="IPR051541">
    <property type="entry name" value="PTS_SugarTrans_NitroReg"/>
</dbReference>
<dbReference type="InterPro" id="IPR002178">
    <property type="entry name" value="PTS_EIIA_type-2_dom"/>
</dbReference>
<organism evidence="2 3">
    <name type="scientific">Pajaroellobacter abortibovis</name>
    <dbReference type="NCBI Taxonomy" id="1882918"/>
    <lineage>
        <taxon>Bacteria</taxon>
        <taxon>Pseudomonadati</taxon>
        <taxon>Myxococcota</taxon>
        <taxon>Polyangia</taxon>
        <taxon>Polyangiales</taxon>
        <taxon>Polyangiaceae</taxon>
    </lineage>
</organism>
<feature type="domain" description="PTS EIIA type-2" evidence="1">
    <location>
        <begin position="5"/>
        <end position="160"/>
    </location>
</feature>
<evidence type="ECO:0000313" key="2">
    <source>
        <dbReference type="EMBL" id="APS00901.1"/>
    </source>
</evidence>
<dbReference type="PANTHER" id="PTHR47738:SF1">
    <property type="entry name" value="NITROGEN REGULATORY PROTEIN"/>
    <property type="match status" value="1"/>
</dbReference>
<accession>A0A1L6MZ78</accession>
<dbReference type="PROSITE" id="PS00372">
    <property type="entry name" value="PTS_EIIA_TYPE_2_HIS"/>
    <property type="match status" value="1"/>
</dbReference>
<gene>
    <name evidence="2" type="ORF">BCY86_05080</name>
</gene>
<dbReference type="InterPro" id="IPR016152">
    <property type="entry name" value="PTrfase/Anion_transptr"/>
</dbReference>
<dbReference type="Pfam" id="PF00359">
    <property type="entry name" value="PTS_EIIA_2"/>
    <property type="match status" value="1"/>
</dbReference>
<dbReference type="RefSeq" id="WP_075277601.1">
    <property type="nucleotide sequence ID" value="NZ_CP016908.1"/>
</dbReference>
<sequence>MHFSKLLSIERVAICLPSPHTSAPGYLPLSLTKQEALALLAEMLATSTDLSKEEILRVLMEREAIQSTGIGEEVAIPHAALTGIKEQYASLLIVPEGVEFAAIDSKKVKILFAVIGTKYNAGEHLRTLARVSRLLRNRFFREQLIATRDAETALWLIARKEESEEKKHVNHAPE</sequence>
<dbReference type="EMBL" id="CP016908">
    <property type="protein sequence ID" value="APS00901.1"/>
    <property type="molecule type" value="Genomic_DNA"/>
</dbReference>
<reference evidence="2 3" key="1">
    <citation type="submission" date="2016-08" db="EMBL/GenBank/DDBJ databases">
        <title>Identification and validation of antigenic proteins from Pajaroellobacter abortibovis using de-novo genome sequence assembly and reverse vaccinology.</title>
        <authorList>
            <person name="Welly B.T."/>
            <person name="Miller M.R."/>
            <person name="Stott J.L."/>
            <person name="Blanchard M.T."/>
            <person name="Islas-Trejo A.D."/>
            <person name="O'Rourke S.M."/>
            <person name="Young A.E."/>
            <person name="Medrano J.F."/>
            <person name="Van Eenennaam A.L."/>
        </authorList>
    </citation>
    <scope>NUCLEOTIDE SEQUENCE [LARGE SCALE GENOMIC DNA]</scope>
    <source>
        <strain evidence="2 3">BTF92-0548A/99-0131</strain>
    </source>
</reference>
<protein>
    <recommendedName>
        <fullName evidence="1">PTS EIIA type-2 domain-containing protein</fullName>
    </recommendedName>
</protein>
<dbReference type="STRING" id="1882918.BCY86_05080"/>
<dbReference type="AlphaFoldDB" id="A0A1L6MZ78"/>